<evidence type="ECO:0000256" key="2">
    <source>
        <dbReference type="SAM" id="MobiDB-lite"/>
    </source>
</evidence>
<comment type="caution">
    <text evidence="3">The sequence shown here is derived from an EMBL/GenBank/DDBJ whole genome shotgun (WGS) entry which is preliminary data.</text>
</comment>
<feature type="coiled-coil region" evidence="1">
    <location>
        <begin position="242"/>
        <end position="269"/>
    </location>
</feature>
<reference evidence="3" key="2">
    <citation type="journal article" date="2022" name="Hortic Res">
        <title>The genome of Dioscorea zingiberensis sheds light on the biosynthesis, origin and evolution of the medicinally important diosgenin saponins.</title>
        <authorList>
            <person name="Li Y."/>
            <person name="Tan C."/>
            <person name="Li Z."/>
            <person name="Guo J."/>
            <person name="Li S."/>
            <person name="Chen X."/>
            <person name="Wang C."/>
            <person name="Dai X."/>
            <person name="Yang H."/>
            <person name="Song W."/>
            <person name="Hou L."/>
            <person name="Xu J."/>
            <person name="Tong Z."/>
            <person name="Xu A."/>
            <person name="Yuan X."/>
            <person name="Wang W."/>
            <person name="Yang Q."/>
            <person name="Chen L."/>
            <person name="Sun Z."/>
            <person name="Wang K."/>
            <person name="Pan B."/>
            <person name="Chen J."/>
            <person name="Bao Y."/>
            <person name="Liu F."/>
            <person name="Qi X."/>
            <person name="Gang D.R."/>
            <person name="Wen J."/>
            <person name="Li J."/>
        </authorList>
    </citation>
    <scope>NUCLEOTIDE SEQUENCE</scope>
    <source>
        <strain evidence="3">Dzin_1.0</strain>
    </source>
</reference>
<name>A0A9D5H8C5_9LILI</name>
<dbReference type="PANTHER" id="PTHR33070:SF120">
    <property type="entry name" value="EXPRESSED PROTEIN"/>
    <property type="match status" value="1"/>
</dbReference>
<protein>
    <submittedName>
        <fullName evidence="3">Uncharacterized protein</fullName>
    </submittedName>
</protein>
<gene>
    <name evidence="3" type="ORF">J5N97_023819</name>
</gene>
<sequence length="283" mass="31858">MAGAYEIPEQRCHARSTSMPTGSHPVVRRVEEELTKLKACMSSLSTLPSFGCTVSTQIAVRGLGDLYSSIEELLWLPSSQVSCSLPQQKKWVELELDASLRLLDLCNAVKDNLAATREHTQDLQLLLRRKGDMISESNIHAYVCSAKKANKDINKSLKALKLMDCKCGSYLAVVEDPELRMVVMSLKEAREVTISLLQSVMSFMSKPCPKQSRWSSVSKALHKRRVVSEGHDYKSVISFSCKEYTHDQLASLKDKVQRLESEVELLFRRLIQNRVSLLNILSL</sequence>
<organism evidence="3 4">
    <name type="scientific">Dioscorea zingiberensis</name>
    <dbReference type="NCBI Taxonomy" id="325984"/>
    <lineage>
        <taxon>Eukaryota</taxon>
        <taxon>Viridiplantae</taxon>
        <taxon>Streptophyta</taxon>
        <taxon>Embryophyta</taxon>
        <taxon>Tracheophyta</taxon>
        <taxon>Spermatophyta</taxon>
        <taxon>Magnoliopsida</taxon>
        <taxon>Liliopsida</taxon>
        <taxon>Dioscoreales</taxon>
        <taxon>Dioscoreaceae</taxon>
        <taxon>Dioscorea</taxon>
    </lineage>
</organism>
<keyword evidence="1" id="KW-0175">Coiled coil</keyword>
<dbReference type="OrthoDB" id="1701699at2759"/>
<feature type="region of interest" description="Disordered" evidence="2">
    <location>
        <begin position="1"/>
        <end position="24"/>
    </location>
</feature>
<keyword evidence="4" id="KW-1185">Reference proteome</keyword>
<dbReference type="GO" id="GO:0048367">
    <property type="term" value="P:shoot system development"/>
    <property type="evidence" value="ECO:0007669"/>
    <property type="project" value="InterPro"/>
</dbReference>
<dbReference type="InterPro" id="IPR004320">
    <property type="entry name" value="BPS1_pln"/>
</dbReference>
<dbReference type="Proteomes" id="UP001085076">
    <property type="component" value="Miscellaneous, Linkage group lg07"/>
</dbReference>
<evidence type="ECO:0000313" key="3">
    <source>
        <dbReference type="EMBL" id="KAJ0966902.1"/>
    </source>
</evidence>
<dbReference type="AlphaFoldDB" id="A0A9D5H8C5"/>
<accession>A0A9D5H8C5</accession>
<dbReference type="EMBL" id="JAGGNH010000007">
    <property type="protein sequence ID" value="KAJ0966902.1"/>
    <property type="molecule type" value="Genomic_DNA"/>
</dbReference>
<dbReference type="GO" id="GO:0048364">
    <property type="term" value="P:root development"/>
    <property type="evidence" value="ECO:0007669"/>
    <property type="project" value="InterPro"/>
</dbReference>
<evidence type="ECO:0000256" key="1">
    <source>
        <dbReference type="SAM" id="Coils"/>
    </source>
</evidence>
<proteinExistence type="predicted"/>
<evidence type="ECO:0000313" key="4">
    <source>
        <dbReference type="Proteomes" id="UP001085076"/>
    </source>
</evidence>
<reference evidence="3" key="1">
    <citation type="submission" date="2021-03" db="EMBL/GenBank/DDBJ databases">
        <authorList>
            <person name="Li Z."/>
            <person name="Yang C."/>
        </authorList>
    </citation>
    <scope>NUCLEOTIDE SEQUENCE</scope>
    <source>
        <strain evidence="3">Dzin_1.0</strain>
        <tissue evidence="3">Leaf</tissue>
    </source>
</reference>
<dbReference type="Pfam" id="PF03087">
    <property type="entry name" value="BPS1"/>
    <property type="match status" value="1"/>
</dbReference>
<dbReference type="PANTHER" id="PTHR33070">
    <property type="entry name" value="OS06G0725500 PROTEIN"/>
    <property type="match status" value="1"/>
</dbReference>